<evidence type="ECO:0000256" key="1">
    <source>
        <dbReference type="ARBA" id="ARBA00038349"/>
    </source>
</evidence>
<feature type="compositionally biased region" description="Basic and acidic residues" evidence="2">
    <location>
        <begin position="931"/>
        <end position="942"/>
    </location>
</feature>
<evidence type="ECO:0000313" key="4">
    <source>
        <dbReference type="Proteomes" id="UP000050795"/>
    </source>
</evidence>
<dbReference type="Gene3D" id="3.30.200.20">
    <property type="entry name" value="Phosphorylase Kinase, domain 1"/>
    <property type="match status" value="1"/>
</dbReference>
<feature type="compositionally biased region" description="Low complexity" evidence="2">
    <location>
        <begin position="1"/>
        <end position="39"/>
    </location>
</feature>
<name>A0AA85IYC4_TRIRE</name>
<feature type="region of interest" description="Disordered" evidence="2">
    <location>
        <begin position="301"/>
        <end position="336"/>
    </location>
</feature>
<feature type="compositionally biased region" description="Polar residues" evidence="2">
    <location>
        <begin position="317"/>
        <end position="331"/>
    </location>
</feature>
<accession>A0AA85IYC4</accession>
<dbReference type="InterPro" id="IPR051177">
    <property type="entry name" value="CIK-Related_Protein"/>
</dbReference>
<dbReference type="SUPFAM" id="SSF48371">
    <property type="entry name" value="ARM repeat"/>
    <property type="match status" value="1"/>
</dbReference>
<feature type="region of interest" description="Disordered" evidence="2">
    <location>
        <begin position="857"/>
        <end position="884"/>
    </location>
</feature>
<dbReference type="WBParaSite" id="TREG1_117590.1">
    <property type="protein sequence ID" value="TREG1_117590.1"/>
    <property type="gene ID" value="TREG1_117590"/>
</dbReference>
<protein>
    <recommendedName>
        <fullName evidence="3">Protein kinase domain-containing protein</fullName>
    </recommendedName>
</protein>
<evidence type="ECO:0000256" key="2">
    <source>
        <dbReference type="SAM" id="MobiDB-lite"/>
    </source>
</evidence>
<feature type="compositionally biased region" description="Low complexity" evidence="2">
    <location>
        <begin position="301"/>
        <end position="311"/>
    </location>
</feature>
<dbReference type="AlphaFoldDB" id="A0AA85IYC4"/>
<reference evidence="4" key="1">
    <citation type="submission" date="2022-06" db="EMBL/GenBank/DDBJ databases">
        <authorList>
            <person name="Berger JAMES D."/>
            <person name="Berger JAMES D."/>
        </authorList>
    </citation>
    <scope>NUCLEOTIDE SEQUENCE [LARGE SCALE GENOMIC DNA]</scope>
</reference>
<proteinExistence type="inferred from homology"/>
<feature type="compositionally biased region" description="Polar residues" evidence="2">
    <location>
        <begin position="860"/>
        <end position="873"/>
    </location>
</feature>
<dbReference type="SUPFAM" id="SSF56112">
    <property type="entry name" value="Protein kinase-like (PK-like)"/>
    <property type="match status" value="1"/>
</dbReference>
<evidence type="ECO:0000313" key="5">
    <source>
        <dbReference type="WBParaSite" id="TREG1_117590.1"/>
    </source>
</evidence>
<dbReference type="Gene3D" id="1.10.510.10">
    <property type="entry name" value="Transferase(Phosphotransferase) domain 1"/>
    <property type="match status" value="1"/>
</dbReference>
<feature type="region of interest" description="Disordered" evidence="2">
    <location>
        <begin position="922"/>
        <end position="950"/>
    </location>
</feature>
<dbReference type="InterPro" id="IPR011989">
    <property type="entry name" value="ARM-like"/>
</dbReference>
<feature type="region of interest" description="Disordered" evidence="2">
    <location>
        <begin position="749"/>
        <end position="768"/>
    </location>
</feature>
<feature type="region of interest" description="Disordered" evidence="2">
    <location>
        <begin position="970"/>
        <end position="1021"/>
    </location>
</feature>
<reference evidence="5" key="2">
    <citation type="submission" date="2023-11" db="UniProtKB">
        <authorList>
            <consortium name="WormBaseParasite"/>
        </authorList>
    </citation>
    <scope>IDENTIFICATION</scope>
</reference>
<dbReference type="GO" id="GO:0004672">
    <property type="term" value="F:protein kinase activity"/>
    <property type="evidence" value="ECO:0007669"/>
    <property type="project" value="InterPro"/>
</dbReference>
<evidence type="ECO:0000259" key="3">
    <source>
        <dbReference type="PROSITE" id="PS50011"/>
    </source>
</evidence>
<feature type="region of interest" description="Disordered" evidence="2">
    <location>
        <begin position="1"/>
        <end position="49"/>
    </location>
</feature>
<feature type="domain" description="Protein kinase" evidence="3">
    <location>
        <begin position="64"/>
        <end position="455"/>
    </location>
</feature>
<feature type="compositionally biased region" description="Basic and acidic residues" evidence="2">
    <location>
        <begin position="973"/>
        <end position="983"/>
    </location>
</feature>
<dbReference type="Gene3D" id="1.25.10.10">
    <property type="entry name" value="Leucine-rich Repeat Variant"/>
    <property type="match status" value="1"/>
</dbReference>
<comment type="similarity">
    <text evidence="1">Belongs to the protein kinase superfamily.</text>
</comment>
<dbReference type="PANTHER" id="PTHR12984">
    <property type="entry name" value="SCY1-RELATED S/T PROTEIN KINASE-LIKE"/>
    <property type="match status" value="1"/>
</dbReference>
<dbReference type="InterPro" id="IPR000719">
    <property type="entry name" value="Prot_kinase_dom"/>
</dbReference>
<dbReference type="PANTHER" id="PTHR12984:SF16">
    <property type="entry name" value="BLACK MATCH, ISOFORM H"/>
    <property type="match status" value="1"/>
</dbReference>
<feature type="compositionally biased region" description="Basic and acidic residues" evidence="2">
    <location>
        <begin position="993"/>
        <end position="1012"/>
    </location>
</feature>
<dbReference type="Proteomes" id="UP000050795">
    <property type="component" value="Unassembled WGS sequence"/>
</dbReference>
<keyword evidence="4" id="KW-1185">Reference proteome</keyword>
<feature type="region of interest" description="Disordered" evidence="2">
    <location>
        <begin position="1047"/>
        <end position="1071"/>
    </location>
</feature>
<dbReference type="PROSITE" id="PS50011">
    <property type="entry name" value="PROTEIN_KINASE_DOM"/>
    <property type="match status" value="1"/>
</dbReference>
<sequence length="1103" mass="124362">MNTSFVNNNHSNSHNFNTNITSIGSSSSSRSMTPTVNSSTPGSEFHTPPVEFPTNPITKYFSIERQVASCGPELIWKVYDAIRRQDKKPCSVFIFEKSIADKLHKPRRRDIVTSVLKRDVRLLSQLHHPNLLHIIHPIEETSETLSFASERVYASLANILGNYTRLQPATIQNLKTFRFTDMDRKLGIYQLTQILRFLHTGQSLFHNNVSPCSILITHRNQWRLGSAAFLESTRLETADKCQYELGPSPWTRKWPKMARPDCHFSAPECFTLTTSMLNPFSGLRNKTSTDYLHHSVNKNSIINNNNNTSNSPDHMATSKSMKAHQTTTTPHQNDDFPGPWSDMFSLGLIICSLYNIGSPAEGSVQWSQNIKKLGVENDAYASVEAILNCKENIAQENSAEFIHAIQLSQSSDIPEAFRSSVCRMPLELVEPVEKLLSRNTQKRPSSQLFALLKFFNDPTMLLLDGMTNFDVKSDDDRTRALQILQNNAENLSKPILYGRIFPMLVDLHWQLERRQCTKQGNNETVMHKSTAGQQSTDRSSPNDEACHMFDSLIIAGLAHLVEICSSGDYTDFIEKDLISIFQKATNLKTKICLVRYTRSFLRQVPDSIIEQYILPLVKQCLVSNNVLAQIMAFNNLELLIGYISLSDLEIIVLQKIKQAFQQPNQKLQLAALHCLVSVITHLSDQIITNDVIPFLLNVSKELQTPGKPKLNGDHRSREYVNKNEEYGLSEYADDGNDDNDVQLMSSCAKRRNHPSYNGGQEQQGDEGEEQPIAELCNAWKKLLYTKSHLLEPQLIAKDIFPGLLPHVVDKQVNITGFRILMSTLYALLDLLDIPNNESEDQTDSTTQYRTVPAVTVNAPGINSGQSSKRSSQCEPMEKPKMGPRKSIARAAVPFVPMLHPNQLKELENSPNITRRASAHVICPLPPQNNDPRFDKPMNDSHYQHHHHLPDKDNSASLSFLGLQLPTVSKLRRHSCDAQQKEKMTASSNMLCETPKDSLSRRSSDHSLQDKDTTSWYTSQKSRSLLNSEEKSLLTAQVCEGPFVRTPSLQPKPSWHLEPVSEPDKSSLTASNNKLGRELNIKHNASRRSSFTAIGDTVMNLLTK</sequence>
<organism evidence="4 5">
    <name type="scientific">Trichobilharzia regenti</name>
    <name type="common">Nasal bird schistosome</name>
    <dbReference type="NCBI Taxonomy" id="157069"/>
    <lineage>
        <taxon>Eukaryota</taxon>
        <taxon>Metazoa</taxon>
        <taxon>Spiralia</taxon>
        <taxon>Lophotrochozoa</taxon>
        <taxon>Platyhelminthes</taxon>
        <taxon>Trematoda</taxon>
        <taxon>Digenea</taxon>
        <taxon>Strigeidida</taxon>
        <taxon>Schistosomatoidea</taxon>
        <taxon>Schistosomatidae</taxon>
        <taxon>Trichobilharzia</taxon>
    </lineage>
</organism>
<dbReference type="InterPro" id="IPR011009">
    <property type="entry name" value="Kinase-like_dom_sf"/>
</dbReference>
<dbReference type="InterPro" id="IPR016024">
    <property type="entry name" value="ARM-type_fold"/>
</dbReference>
<dbReference type="GO" id="GO:0005524">
    <property type="term" value="F:ATP binding"/>
    <property type="evidence" value="ECO:0007669"/>
    <property type="project" value="InterPro"/>
</dbReference>
<feature type="compositionally biased region" description="Polar residues" evidence="2">
    <location>
        <begin position="530"/>
        <end position="539"/>
    </location>
</feature>
<feature type="region of interest" description="Disordered" evidence="2">
    <location>
        <begin position="520"/>
        <end position="542"/>
    </location>
</feature>